<dbReference type="EMBL" id="ML993590">
    <property type="protein sequence ID" value="KAF2168378.1"/>
    <property type="molecule type" value="Genomic_DNA"/>
</dbReference>
<keyword evidence="1" id="KW-0862">Zinc</keyword>
<dbReference type="PROSITE" id="PS50089">
    <property type="entry name" value="ZF_RING_2"/>
    <property type="match status" value="1"/>
</dbReference>
<dbReference type="Pfam" id="PF13639">
    <property type="entry name" value="zf-RING_2"/>
    <property type="match status" value="1"/>
</dbReference>
<keyword evidence="1" id="KW-0863">Zinc-finger</keyword>
<dbReference type="InterPro" id="IPR001841">
    <property type="entry name" value="Znf_RING"/>
</dbReference>
<accession>A0A6A6CQ78</accession>
<gene>
    <name evidence="3" type="ORF">M409DRAFT_53068</name>
</gene>
<sequence>MASNTDAGPSDIDQHNGMFSTTAIESGIGSALRPHHKISVQYPCENLLQNGEQLTILTPNCEDAYEPLPLVPDDDVQANYPWLGYEDTHFTHLHHIADQNSAVPKTDSLEGDFAPTEDLTRDMNACLPYLALTELQVVTYRTTGVALDGVTRVRISRTTTFAHGAGNTTELPAAVYETSLSDVYFDILRAPAVPQYWQDIVSLIEQVNNRCIRHVKRRVGEALYAALFPSTSWRAPRSLPVADSVAKLAVCLNKAELDSFNEKLPQDEKLAQCPSCLEDFDIGDSARVFMLPCSHKHCLCGECMEQWVKQSSPQHARCPHCRRQIASPQFVSELASMTPNYLNMNAPFRFDTRYTRFENEERSWADVDRTLAESDETFILVDADILVAAWYRALESFDENDALYLRPGEAPEANHFQEAFLDGIEDYHGQTMQMKDLFQSLRKSVLRRMRNEYLMHGMQHYMDETSLQHLQQNEELVPLRPGFGWWMDRVLNRVLMFQVVRACNEYHDPTSHFFHSESNPEGWHHHGDRHFYVQKKDAPAVVR</sequence>
<organism evidence="3 4">
    <name type="scientific">Zasmidium cellare ATCC 36951</name>
    <dbReference type="NCBI Taxonomy" id="1080233"/>
    <lineage>
        <taxon>Eukaryota</taxon>
        <taxon>Fungi</taxon>
        <taxon>Dikarya</taxon>
        <taxon>Ascomycota</taxon>
        <taxon>Pezizomycotina</taxon>
        <taxon>Dothideomycetes</taxon>
        <taxon>Dothideomycetidae</taxon>
        <taxon>Mycosphaerellales</taxon>
        <taxon>Mycosphaerellaceae</taxon>
        <taxon>Zasmidium</taxon>
    </lineage>
</organism>
<evidence type="ECO:0000259" key="2">
    <source>
        <dbReference type="PROSITE" id="PS50089"/>
    </source>
</evidence>
<dbReference type="Proteomes" id="UP000799537">
    <property type="component" value="Unassembled WGS sequence"/>
</dbReference>
<reference evidence="3" key="1">
    <citation type="journal article" date="2020" name="Stud. Mycol.">
        <title>101 Dothideomycetes genomes: a test case for predicting lifestyles and emergence of pathogens.</title>
        <authorList>
            <person name="Haridas S."/>
            <person name="Albert R."/>
            <person name="Binder M."/>
            <person name="Bloem J."/>
            <person name="Labutti K."/>
            <person name="Salamov A."/>
            <person name="Andreopoulos B."/>
            <person name="Baker S."/>
            <person name="Barry K."/>
            <person name="Bills G."/>
            <person name="Bluhm B."/>
            <person name="Cannon C."/>
            <person name="Castanera R."/>
            <person name="Culley D."/>
            <person name="Daum C."/>
            <person name="Ezra D."/>
            <person name="Gonzalez J."/>
            <person name="Henrissat B."/>
            <person name="Kuo A."/>
            <person name="Liang C."/>
            <person name="Lipzen A."/>
            <person name="Lutzoni F."/>
            <person name="Magnuson J."/>
            <person name="Mondo S."/>
            <person name="Nolan M."/>
            <person name="Ohm R."/>
            <person name="Pangilinan J."/>
            <person name="Park H.-J."/>
            <person name="Ramirez L."/>
            <person name="Alfaro M."/>
            <person name="Sun H."/>
            <person name="Tritt A."/>
            <person name="Yoshinaga Y."/>
            <person name="Zwiers L.-H."/>
            <person name="Turgeon B."/>
            <person name="Goodwin S."/>
            <person name="Spatafora J."/>
            <person name="Crous P."/>
            <person name="Grigoriev I."/>
        </authorList>
    </citation>
    <scope>NUCLEOTIDE SEQUENCE</scope>
    <source>
        <strain evidence="3">ATCC 36951</strain>
    </source>
</reference>
<evidence type="ECO:0000313" key="3">
    <source>
        <dbReference type="EMBL" id="KAF2168378.1"/>
    </source>
</evidence>
<keyword evidence="4" id="KW-1185">Reference proteome</keyword>
<proteinExistence type="predicted"/>
<protein>
    <recommendedName>
        <fullName evidence="2">RING-type domain-containing protein</fullName>
    </recommendedName>
</protein>
<keyword evidence="1" id="KW-0479">Metal-binding</keyword>
<evidence type="ECO:0000313" key="4">
    <source>
        <dbReference type="Proteomes" id="UP000799537"/>
    </source>
</evidence>
<dbReference type="GeneID" id="54565529"/>
<dbReference type="Gene3D" id="3.30.40.10">
    <property type="entry name" value="Zinc/RING finger domain, C3HC4 (zinc finger)"/>
    <property type="match status" value="1"/>
</dbReference>
<dbReference type="AlphaFoldDB" id="A0A6A6CQ78"/>
<name>A0A6A6CQ78_ZASCE</name>
<dbReference type="RefSeq" id="XP_033669267.1">
    <property type="nucleotide sequence ID" value="XM_033812257.1"/>
</dbReference>
<dbReference type="InterPro" id="IPR013083">
    <property type="entry name" value="Znf_RING/FYVE/PHD"/>
</dbReference>
<dbReference type="SUPFAM" id="SSF57850">
    <property type="entry name" value="RING/U-box"/>
    <property type="match status" value="1"/>
</dbReference>
<evidence type="ECO:0000256" key="1">
    <source>
        <dbReference type="PROSITE-ProRule" id="PRU00175"/>
    </source>
</evidence>
<dbReference type="OrthoDB" id="3824970at2759"/>
<dbReference type="GO" id="GO:0008270">
    <property type="term" value="F:zinc ion binding"/>
    <property type="evidence" value="ECO:0007669"/>
    <property type="project" value="UniProtKB-KW"/>
</dbReference>
<feature type="domain" description="RING-type" evidence="2">
    <location>
        <begin position="273"/>
        <end position="322"/>
    </location>
</feature>